<protein>
    <submittedName>
        <fullName evidence="2">OLC1v1025833C1</fullName>
    </submittedName>
</protein>
<keyword evidence="3" id="KW-1185">Reference proteome</keyword>
<dbReference type="InterPro" id="IPR001810">
    <property type="entry name" value="F-box_dom"/>
</dbReference>
<dbReference type="CDD" id="cd22162">
    <property type="entry name" value="F-box_AtSKIP3-like"/>
    <property type="match status" value="1"/>
</dbReference>
<sequence length="320" mass="36021">MAVDLPNQSNGDAIPLYDLPEGCIAKALSLTSPRDACRLSLVGYTFRSASLSDDVWERFLPTDYRDLLSRSEEGLDLLRSGVSKKDLYLHLCDNPVLIDGGNKSFSLDKSSGKKCFMLAARDLSIVWSDTPAYWKWIPLPESRFNLVAELVMVCWLEIRGAIKASMLSPDTNYAAYLVFTRKSGFYGFDHPPAETSVGFSGQEHKKHDVQFDPEGAEEIRRARMVPRWMRRRFNFRQPGVMGEAYHHQPGIGGQPEGEINTSARIAKRRADEWMEVELGEVFITGGEDMDVEISLLEVKGGNWKSGLAIEGIEIRPKERK</sequence>
<name>A0AAV1C6H9_OLDCO</name>
<dbReference type="AlphaFoldDB" id="A0AAV1C6H9"/>
<feature type="domain" description="F-box" evidence="1">
    <location>
        <begin position="13"/>
        <end position="59"/>
    </location>
</feature>
<reference evidence="2" key="1">
    <citation type="submission" date="2023-03" db="EMBL/GenBank/DDBJ databases">
        <authorList>
            <person name="Julca I."/>
        </authorList>
    </citation>
    <scope>NUCLEOTIDE SEQUENCE</scope>
</reference>
<dbReference type="PANTHER" id="PTHR32278:SF111">
    <property type="entry name" value="F-BOX PROTEIN PP2-B12-RELATED"/>
    <property type="match status" value="1"/>
</dbReference>
<evidence type="ECO:0000313" key="2">
    <source>
        <dbReference type="EMBL" id="CAI9090936.1"/>
    </source>
</evidence>
<dbReference type="Proteomes" id="UP001161247">
    <property type="component" value="Chromosome 1"/>
</dbReference>
<dbReference type="PROSITE" id="PS50181">
    <property type="entry name" value="FBOX"/>
    <property type="match status" value="1"/>
</dbReference>
<accession>A0AAV1C6H9</accession>
<dbReference type="InterPro" id="IPR036047">
    <property type="entry name" value="F-box-like_dom_sf"/>
</dbReference>
<proteinExistence type="predicted"/>
<dbReference type="SUPFAM" id="SSF81383">
    <property type="entry name" value="F-box domain"/>
    <property type="match status" value="1"/>
</dbReference>
<dbReference type="InterPro" id="IPR025886">
    <property type="entry name" value="PP2-like"/>
</dbReference>
<dbReference type="Pfam" id="PF14299">
    <property type="entry name" value="PP2"/>
    <property type="match status" value="1"/>
</dbReference>
<dbReference type="PANTHER" id="PTHR32278">
    <property type="entry name" value="F-BOX DOMAIN-CONTAINING PROTEIN"/>
    <property type="match status" value="1"/>
</dbReference>
<evidence type="ECO:0000259" key="1">
    <source>
        <dbReference type="PROSITE" id="PS50181"/>
    </source>
</evidence>
<evidence type="ECO:0000313" key="3">
    <source>
        <dbReference type="Proteomes" id="UP001161247"/>
    </source>
</evidence>
<gene>
    <name evidence="2" type="ORF">OLC1_LOCUS2980</name>
</gene>
<dbReference type="EMBL" id="OX459118">
    <property type="protein sequence ID" value="CAI9090936.1"/>
    <property type="molecule type" value="Genomic_DNA"/>
</dbReference>
<organism evidence="2 3">
    <name type="scientific">Oldenlandia corymbosa var. corymbosa</name>
    <dbReference type="NCBI Taxonomy" id="529605"/>
    <lineage>
        <taxon>Eukaryota</taxon>
        <taxon>Viridiplantae</taxon>
        <taxon>Streptophyta</taxon>
        <taxon>Embryophyta</taxon>
        <taxon>Tracheophyta</taxon>
        <taxon>Spermatophyta</taxon>
        <taxon>Magnoliopsida</taxon>
        <taxon>eudicotyledons</taxon>
        <taxon>Gunneridae</taxon>
        <taxon>Pentapetalae</taxon>
        <taxon>asterids</taxon>
        <taxon>lamiids</taxon>
        <taxon>Gentianales</taxon>
        <taxon>Rubiaceae</taxon>
        <taxon>Rubioideae</taxon>
        <taxon>Spermacoceae</taxon>
        <taxon>Hedyotis-Oldenlandia complex</taxon>
        <taxon>Oldenlandia</taxon>
    </lineage>
</organism>